<reference evidence="1" key="1">
    <citation type="submission" date="2023-06" db="EMBL/GenBank/DDBJ databases">
        <title>Genome-scale phylogeny and comparative genomics of the fungal order Sordariales.</title>
        <authorList>
            <consortium name="Lawrence Berkeley National Laboratory"/>
            <person name="Hensen N."/>
            <person name="Bonometti L."/>
            <person name="Westerberg I."/>
            <person name="Brannstrom I.O."/>
            <person name="Guillou S."/>
            <person name="Cros-Aarteil S."/>
            <person name="Calhoun S."/>
            <person name="Haridas S."/>
            <person name="Kuo A."/>
            <person name="Mondo S."/>
            <person name="Pangilinan J."/>
            <person name="Riley R."/>
            <person name="LaButti K."/>
            <person name="Andreopoulos B."/>
            <person name="Lipzen A."/>
            <person name="Chen C."/>
            <person name="Yanf M."/>
            <person name="Daum C."/>
            <person name="Ng V."/>
            <person name="Clum A."/>
            <person name="Steindorff A."/>
            <person name="Ohm R."/>
            <person name="Martin F."/>
            <person name="Silar P."/>
            <person name="Natvig D."/>
            <person name="Lalanne C."/>
            <person name="Gautier V."/>
            <person name="Ament-velasquez S.L."/>
            <person name="Kruys A."/>
            <person name="Hutchinson M.I."/>
            <person name="Powell A.J."/>
            <person name="Barry K."/>
            <person name="Miller A.N."/>
            <person name="Grigoriev I.V."/>
            <person name="Debuchy R."/>
            <person name="Gladieux P."/>
            <person name="Thoren M.H."/>
            <person name="Johannesson H."/>
        </authorList>
    </citation>
    <scope>NUCLEOTIDE SEQUENCE</scope>
    <source>
        <strain evidence="1">SMH2392-1A</strain>
    </source>
</reference>
<sequence>MCPSGTTGLGSCRFPYSLITSAIRQLLCSISVQVCNQQIITLAHCTILQLANYYPRLLHKSAISKIITLAHCDSLPTLAYCDSR</sequence>
<dbReference type="EMBL" id="JAUIRO010000001">
    <property type="protein sequence ID" value="KAK0733591.1"/>
    <property type="molecule type" value="Genomic_DNA"/>
</dbReference>
<dbReference type="AlphaFoldDB" id="A0AA40BG21"/>
<accession>A0AA40BG21</accession>
<name>A0AA40BG21_9PEZI</name>
<proteinExistence type="predicted"/>
<dbReference type="Proteomes" id="UP001172101">
    <property type="component" value="Unassembled WGS sequence"/>
</dbReference>
<organism evidence="1 2">
    <name type="scientific">Lasiosphaeria miniovina</name>
    <dbReference type="NCBI Taxonomy" id="1954250"/>
    <lineage>
        <taxon>Eukaryota</taxon>
        <taxon>Fungi</taxon>
        <taxon>Dikarya</taxon>
        <taxon>Ascomycota</taxon>
        <taxon>Pezizomycotina</taxon>
        <taxon>Sordariomycetes</taxon>
        <taxon>Sordariomycetidae</taxon>
        <taxon>Sordariales</taxon>
        <taxon>Lasiosphaeriaceae</taxon>
        <taxon>Lasiosphaeria</taxon>
    </lineage>
</organism>
<dbReference type="RefSeq" id="XP_060302468.1">
    <property type="nucleotide sequence ID" value="XM_060440859.1"/>
</dbReference>
<gene>
    <name evidence="1" type="ORF">B0T26DRAFT_684974</name>
</gene>
<dbReference type="GeneID" id="85324129"/>
<evidence type="ECO:0000313" key="2">
    <source>
        <dbReference type="Proteomes" id="UP001172101"/>
    </source>
</evidence>
<keyword evidence="2" id="KW-1185">Reference proteome</keyword>
<comment type="caution">
    <text evidence="1">The sequence shown here is derived from an EMBL/GenBank/DDBJ whole genome shotgun (WGS) entry which is preliminary data.</text>
</comment>
<protein>
    <submittedName>
        <fullName evidence="1">Uncharacterized protein</fullName>
    </submittedName>
</protein>
<evidence type="ECO:0000313" key="1">
    <source>
        <dbReference type="EMBL" id="KAK0733591.1"/>
    </source>
</evidence>